<dbReference type="EMBL" id="DVMM01000028">
    <property type="protein sequence ID" value="HIU28947.1"/>
    <property type="molecule type" value="Genomic_DNA"/>
</dbReference>
<feature type="domain" description="Peptidase M50" evidence="12">
    <location>
        <begin position="10"/>
        <end position="423"/>
    </location>
</feature>
<comment type="subcellular location">
    <subcellularLocation>
        <location evidence="2">Membrane</location>
        <topology evidence="2">Multi-pass membrane protein</topology>
    </subcellularLocation>
</comment>
<accession>A0A9D1I745</accession>
<feature type="transmembrane region" description="Helical" evidence="11">
    <location>
        <begin position="6"/>
        <end position="24"/>
    </location>
</feature>
<dbReference type="GO" id="GO:0046872">
    <property type="term" value="F:metal ion binding"/>
    <property type="evidence" value="ECO:0007669"/>
    <property type="project" value="UniProtKB-KW"/>
</dbReference>
<evidence type="ECO:0000256" key="11">
    <source>
        <dbReference type="RuleBase" id="RU362031"/>
    </source>
</evidence>
<feature type="transmembrane region" description="Helical" evidence="11">
    <location>
        <begin position="411"/>
        <end position="434"/>
    </location>
</feature>
<keyword evidence="5 11" id="KW-0812">Transmembrane</keyword>
<dbReference type="GO" id="GO:0006508">
    <property type="term" value="P:proteolysis"/>
    <property type="evidence" value="ECO:0007669"/>
    <property type="project" value="UniProtKB-KW"/>
</dbReference>
<comment type="similarity">
    <text evidence="3 11">Belongs to the peptidase M50B family.</text>
</comment>
<keyword evidence="11" id="KW-0479">Metal-binding</keyword>
<evidence type="ECO:0000256" key="4">
    <source>
        <dbReference type="ARBA" id="ARBA00022670"/>
    </source>
</evidence>
<dbReference type="EC" id="3.4.24.-" evidence="11"/>
<evidence type="ECO:0000256" key="1">
    <source>
        <dbReference type="ARBA" id="ARBA00001947"/>
    </source>
</evidence>
<dbReference type="InterPro" id="IPR036034">
    <property type="entry name" value="PDZ_sf"/>
</dbReference>
<keyword evidence="10 11" id="KW-0472">Membrane</keyword>
<dbReference type="AlphaFoldDB" id="A0A9D1I745"/>
<protein>
    <recommendedName>
        <fullName evidence="11">Zinc metalloprotease</fullName>
        <ecNumber evidence="11">3.4.24.-</ecNumber>
    </recommendedName>
</protein>
<evidence type="ECO:0000256" key="8">
    <source>
        <dbReference type="ARBA" id="ARBA00022989"/>
    </source>
</evidence>
<dbReference type="InterPro" id="IPR008915">
    <property type="entry name" value="Peptidase_M50"/>
</dbReference>
<keyword evidence="9 11" id="KW-0482">Metalloprotease</keyword>
<dbReference type="PANTHER" id="PTHR42837:SF2">
    <property type="entry name" value="MEMBRANE METALLOPROTEASE ARASP2, CHLOROPLASTIC-RELATED"/>
    <property type="match status" value="1"/>
</dbReference>
<dbReference type="GO" id="GO:0004222">
    <property type="term" value="F:metalloendopeptidase activity"/>
    <property type="evidence" value="ECO:0007669"/>
    <property type="project" value="InterPro"/>
</dbReference>
<keyword evidence="6 11" id="KW-0378">Hydrolase</keyword>
<keyword evidence="7 11" id="KW-0862">Zinc</keyword>
<dbReference type="Proteomes" id="UP000824089">
    <property type="component" value="Unassembled WGS sequence"/>
</dbReference>
<evidence type="ECO:0000256" key="3">
    <source>
        <dbReference type="ARBA" id="ARBA00007931"/>
    </source>
</evidence>
<dbReference type="CDD" id="cd06163">
    <property type="entry name" value="S2P-M50_PDZ_RseP-like"/>
    <property type="match status" value="1"/>
</dbReference>
<evidence type="ECO:0000313" key="13">
    <source>
        <dbReference type="EMBL" id="HIU28947.1"/>
    </source>
</evidence>
<sequence>MTIALSILIMLLILTLLVIVHEWGHYIAARIFGVKVNEFSIFMGPKLFQRVGKKTGTVFTIRCLPLGGYCAMEGEETTEDTDGAFCNKPWWQRTIILLAGVFMNIILAIVVITVIFMIYGYDTRKVSVVAEHLPISMIGLEPGDSITEYNDYSVFNPLDFNLVKYAEGSGDSEFTVKKADGGKEKYKLVRNIDETGKRSEIQIYRIDGKTKTLTGTYQASWDENLLIAELTQADGSKIQYEFKQGTEENPSQYVCVKTEYDANGTVLSSRDDLYTEASVQSQLASFDPYQYGFSFSAKRGNLFEAIGNAVVYNVSLVKSVFNSLKWLITGKLGMDAMSGPIGLTTIVDDVVTSEVGVGTRITALFEMAALISANLAAFNILPIPGLDGGKLIFIIIELIRRGKKVPPEKEAAVSLIFLALLILFSIFVAGNDILRIIRS</sequence>
<reference evidence="13" key="2">
    <citation type="journal article" date="2021" name="PeerJ">
        <title>Extensive microbial diversity within the chicken gut microbiome revealed by metagenomics and culture.</title>
        <authorList>
            <person name="Gilroy R."/>
            <person name="Ravi A."/>
            <person name="Getino M."/>
            <person name="Pursley I."/>
            <person name="Horton D.L."/>
            <person name="Alikhan N.F."/>
            <person name="Baker D."/>
            <person name="Gharbi K."/>
            <person name="Hall N."/>
            <person name="Watson M."/>
            <person name="Adriaenssens E.M."/>
            <person name="Foster-Nyarko E."/>
            <person name="Jarju S."/>
            <person name="Secka A."/>
            <person name="Antonio M."/>
            <person name="Oren A."/>
            <person name="Chaudhuri R.R."/>
            <person name="La Ragione R."/>
            <person name="Hildebrand F."/>
            <person name="Pallen M.J."/>
        </authorList>
    </citation>
    <scope>NUCLEOTIDE SEQUENCE</scope>
    <source>
        <strain evidence="13">CHK195-4489</strain>
    </source>
</reference>
<dbReference type="Pfam" id="PF02163">
    <property type="entry name" value="Peptidase_M50"/>
    <property type="match status" value="1"/>
</dbReference>
<name>A0A9D1I745_9CLOT</name>
<evidence type="ECO:0000313" key="14">
    <source>
        <dbReference type="Proteomes" id="UP000824089"/>
    </source>
</evidence>
<evidence type="ECO:0000256" key="9">
    <source>
        <dbReference type="ARBA" id="ARBA00023049"/>
    </source>
</evidence>
<dbReference type="SUPFAM" id="SSF50156">
    <property type="entry name" value="PDZ domain-like"/>
    <property type="match status" value="1"/>
</dbReference>
<proteinExistence type="inferred from homology"/>
<dbReference type="PANTHER" id="PTHR42837">
    <property type="entry name" value="REGULATOR OF SIGMA-E PROTEASE RSEP"/>
    <property type="match status" value="1"/>
</dbReference>
<feature type="transmembrane region" description="Helical" evidence="11">
    <location>
        <begin position="95"/>
        <end position="121"/>
    </location>
</feature>
<evidence type="ECO:0000256" key="10">
    <source>
        <dbReference type="ARBA" id="ARBA00023136"/>
    </source>
</evidence>
<keyword evidence="8 11" id="KW-1133">Transmembrane helix</keyword>
<keyword evidence="4" id="KW-0645">Protease</keyword>
<evidence type="ECO:0000256" key="7">
    <source>
        <dbReference type="ARBA" id="ARBA00022833"/>
    </source>
</evidence>
<comment type="cofactor">
    <cofactor evidence="1 11">
        <name>Zn(2+)</name>
        <dbReference type="ChEBI" id="CHEBI:29105"/>
    </cofactor>
</comment>
<gene>
    <name evidence="13" type="primary">rseP</name>
    <name evidence="13" type="ORF">IAD50_01470</name>
</gene>
<dbReference type="NCBIfam" id="TIGR00054">
    <property type="entry name" value="RIP metalloprotease RseP"/>
    <property type="match status" value="1"/>
</dbReference>
<dbReference type="InterPro" id="IPR004387">
    <property type="entry name" value="Pept_M50_Zn"/>
</dbReference>
<comment type="caution">
    <text evidence="13">The sequence shown here is derived from an EMBL/GenBank/DDBJ whole genome shotgun (WGS) entry which is preliminary data.</text>
</comment>
<reference evidence="13" key="1">
    <citation type="submission" date="2020-10" db="EMBL/GenBank/DDBJ databases">
        <authorList>
            <person name="Gilroy R."/>
        </authorList>
    </citation>
    <scope>NUCLEOTIDE SEQUENCE</scope>
    <source>
        <strain evidence="13">CHK195-4489</strain>
    </source>
</reference>
<dbReference type="GO" id="GO:0016020">
    <property type="term" value="C:membrane"/>
    <property type="evidence" value="ECO:0007669"/>
    <property type="project" value="UniProtKB-SubCell"/>
</dbReference>
<organism evidence="13 14">
    <name type="scientific">Candidatus Egerieisoma faecipullorum</name>
    <dbReference type="NCBI Taxonomy" id="2840963"/>
    <lineage>
        <taxon>Bacteria</taxon>
        <taxon>Bacillati</taxon>
        <taxon>Bacillota</taxon>
        <taxon>Clostridia</taxon>
        <taxon>Eubacteriales</taxon>
        <taxon>Clostridiaceae</taxon>
        <taxon>Clostridiaceae incertae sedis</taxon>
        <taxon>Candidatus Egerieisoma</taxon>
    </lineage>
</organism>
<evidence type="ECO:0000256" key="5">
    <source>
        <dbReference type="ARBA" id="ARBA00022692"/>
    </source>
</evidence>
<evidence type="ECO:0000259" key="12">
    <source>
        <dbReference type="Pfam" id="PF02163"/>
    </source>
</evidence>
<evidence type="ECO:0000256" key="6">
    <source>
        <dbReference type="ARBA" id="ARBA00022801"/>
    </source>
</evidence>
<evidence type="ECO:0000256" key="2">
    <source>
        <dbReference type="ARBA" id="ARBA00004141"/>
    </source>
</evidence>